<accession>S8CTB6</accession>
<feature type="non-terminal residue" evidence="3">
    <location>
        <position position="475"/>
    </location>
</feature>
<dbReference type="InterPro" id="IPR012921">
    <property type="entry name" value="SPOC_C"/>
</dbReference>
<dbReference type="EMBL" id="AUSU01002774">
    <property type="protein sequence ID" value="EPS68126.1"/>
    <property type="molecule type" value="Genomic_DNA"/>
</dbReference>
<sequence>GGGTFPEFQYTSVLGDEDSHFNDLFFVKDDLLQGNGLSWAFDLDAQMNDWKEVQSIDYENSARGEANEQRDVAVVDNLAPEDVAIEIEAELFKLFGGVNKKYKEKGRSLLFNLKDASNPELRGRVMSGEISPQRLCSMSAEELASKELSEWRMAKAEELAQMKVLPEVDIRSLVRKTHKGEYQVEIQQDDNIIAADLSGGVSISVQPQSDKAAAERTSPSKVSPRAEDGSQVNVSANQPLVRPTDGGADLIQKTTAGESKDPVTLPSVVSFDEFVESRNSEPQSSDANQKSSRVASHERSKISGKTVVPALGSSSPKVSNSSESHDATKKSKSSSPPGGSPDEKLSSSIAADDEAEYIWKGVLQFNTSSSVRVCATFQSGEKTPTKLWPSSLDIKGRVRLGAFEKFIQELPLSRTRAVMVLELELNDKASAAQLSNLKQAIELYSVEERLGYAEPAPGVEIYLCPLTPRVASMVK</sequence>
<keyword evidence="4" id="KW-1185">Reference proteome</keyword>
<dbReference type="Pfam" id="PF07744">
    <property type="entry name" value="SPOC"/>
    <property type="match status" value="1"/>
</dbReference>
<comment type="caution">
    <text evidence="3">The sequence shown here is derived from an EMBL/GenBank/DDBJ whole genome shotgun (WGS) entry which is preliminary data.</text>
</comment>
<feature type="compositionally biased region" description="Low complexity" evidence="1">
    <location>
        <begin position="313"/>
        <end position="322"/>
    </location>
</feature>
<dbReference type="SMART" id="SM00510">
    <property type="entry name" value="TFS2M"/>
    <property type="match status" value="1"/>
</dbReference>
<dbReference type="Pfam" id="PF07500">
    <property type="entry name" value="TFIIS_M"/>
    <property type="match status" value="1"/>
</dbReference>
<feature type="region of interest" description="Disordered" evidence="1">
    <location>
        <begin position="205"/>
        <end position="347"/>
    </location>
</feature>
<evidence type="ECO:0000313" key="4">
    <source>
        <dbReference type="Proteomes" id="UP000015453"/>
    </source>
</evidence>
<dbReference type="Proteomes" id="UP000015453">
    <property type="component" value="Unassembled WGS sequence"/>
</dbReference>
<proteinExistence type="predicted"/>
<evidence type="ECO:0000313" key="3">
    <source>
        <dbReference type="EMBL" id="EPS68126.1"/>
    </source>
</evidence>
<reference evidence="3 4" key="1">
    <citation type="journal article" date="2013" name="BMC Genomics">
        <title>The miniature genome of a carnivorous plant Genlisea aurea contains a low number of genes and short non-coding sequences.</title>
        <authorList>
            <person name="Leushkin E.V."/>
            <person name="Sutormin R.A."/>
            <person name="Nabieva E.R."/>
            <person name="Penin A.A."/>
            <person name="Kondrashov A.S."/>
            <person name="Logacheva M.D."/>
        </authorList>
    </citation>
    <scope>NUCLEOTIDE SEQUENCE [LARGE SCALE GENOMIC DNA]</scope>
</reference>
<evidence type="ECO:0000259" key="2">
    <source>
        <dbReference type="PROSITE" id="PS51321"/>
    </source>
</evidence>
<dbReference type="PANTHER" id="PTHR11477:SF20">
    <property type="entry name" value="SPOC DOMAIN _ TRANSCRIPTION ELONGATION FACTOR S-II PROTEIN"/>
    <property type="match status" value="1"/>
</dbReference>
<evidence type="ECO:0000256" key="1">
    <source>
        <dbReference type="SAM" id="MobiDB-lite"/>
    </source>
</evidence>
<organism evidence="3 4">
    <name type="scientific">Genlisea aurea</name>
    <dbReference type="NCBI Taxonomy" id="192259"/>
    <lineage>
        <taxon>Eukaryota</taxon>
        <taxon>Viridiplantae</taxon>
        <taxon>Streptophyta</taxon>
        <taxon>Embryophyta</taxon>
        <taxon>Tracheophyta</taxon>
        <taxon>Spermatophyta</taxon>
        <taxon>Magnoliopsida</taxon>
        <taxon>eudicotyledons</taxon>
        <taxon>Gunneridae</taxon>
        <taxon>Pentapetalae</taxon>
        <taxon>asterids</taxon>
        <taxon>lamiids</taxon>
        <taxon>Lamiales</taxon>
        <taxon>Lentibulariaceae</taxon>
        <taxon>Genlisea</taxon>
    </lineage>
</organism>
<dbReference type="OrthoDB" id="1884872at2759"/>
<dbReference type="SUPFAM" id="SSF46942">
    <property type="entry name" value="Elongation factor TFIIS domain 2"/>
    <property type="match status" value="1"/>
</dbReference>
<feature type="non-terminal residue" evidence="3">
    <location>
        <position position="1"/>
    </location>
</feature>
<dbReference type="InterPro" id="IPR003618">
    <property type="entry name" value="TFIIS_cen_dom"/>
</dbReference>
<name>S8CTB6_9LAMI</name>
<dbReference type="CDD" id="cd21538">
    <property type="entry name" value="SPOC_TFIIS"/>
    <property type="match status" value="1"/>
</dbReference>
<dbReference type="PANTHER" id="PTHR11477">
    <property type="entry name" value="TRANSCRIPTION FACTOR S-II ZINC FINGER DOMAIN-CONTAINING PROTEIN"/>
    <property type="match status" value="1"/>
</dbReference>
<dbReference type="Gene3D" id="1.10.472.30">
    <property type="entry name" value="Transcription elongation factor S-II, central domain"/>
    <property type="match status" value="1"/>
</dbReference>
<feature type="compositionally biased region" description="Polar residues" evidence="1">
    <location>
        <begin position="280"/>
        <end position="294"/>
    </location>
</feature>
<dbReference type="PROSITE" id="PS51321">
    <property type="entry name" value="TFIIS_CENTRAL"/>
    <property type="match status" value="1"/>
</dbReference>
<gene>
    <name evidence="3" type="ORF">M569_06645</name>
</gene>
<dbReference type="AlphaFoldDB" id="S8CTB6"/>
<dbReference type="InterPro" id="IPR036575">
    <property type="entry name" value="TFIIS_cen_dom_sf"/>
</dbReference>
<protein>
    <recommendedName>
        <fullName evidence="2">TFIIS central domain-containing protein</fullName>
    </recommendedName>
</protein>
<feature type="domain" description="TFIIS central" evidence="2">
    <location>
        <begin position="62"/>
        <end position="171"/>
    </location>
</feature>
<dbReference type="GO" id="GO:0006351">
    <property type="term" value="P:DNA-templated transcription"/>
    <property type="evidence" value="ECO:0007669"/>
    <property type="project" value="InterPro"/>
</dbReference>
<dbReference type="GO" id="GO:0005634">
    <property type="term" value="C:nucleus"/>
    <property type="evidence" value="ECO:0007669"/>
    <property type="project" value="TreeGrafter"/>
</dbReference>